<comment type="cofactor">
    <cofactor evidence="1">
        <name>Mg(2+)</name>
        <dbReference type="ChEBI" id="CHEBI:18420"/>
    </cofactor>
</comment>
<dbReference type="InterPro" id="IPR015797">
    <property type="entry name" value="NUDIX_hydrolase-like_dom_sf"/>
</dbReference>
<evidence type="ECO:0000256" key="2">
    <source>
        <dbReference type="ARBA" id="ARBA00022801"/>
    </source>
</evidence>
<name>A0A6J4M7Q7_9ACTN</name>
<protein>
    <recommendedName>
        <fullName evidence="4">Nudix hydrolase domain-containing protein</fullName>
    </recommendedName>
</protein>
<sequence>MRDGDGWTQCTLGHRHWGLFGAAGLLAVTVGRPYVLMQHRAPWSHGGDTWGVPGGARGSTETARVAAERETVEETALDVSRLTQVGEHVADHGTWSYTTIVATVPERLPVVPDRESVALLWVPADEVTSLPLLPAFAAAWPALQALLP</sequence>
<feature type="transmembrane region" description="Helical" evidence="3">
    <location>
        <begin position="17"/>
        <end position="35"/>
    </location>
</feature>
<organism evidence="5">
    <name type="scientific">uncultured Frankineae bacterium</name>
    <dbReference type="NCBI Taxonomy" id="437475"/>
    <lineage>
        <taxon>Bacteria</taxon>
        <taxon>Bacillati</taxon>
        <taxon>Actinomycetota</taxon>
        <taxon>Actinomycetes</taxon>
        <taxon>Frankiales</taxon>
        <taxon>environmental samples</taxon>
    </lineage>
</organism>
<dbReference type="CDD" id="cd18877">
    <property type="entry name" value="NUDIX_Hydrolase"/>
    <property type="match status" value="1"/>
</dbReference>
<proteinExistence type="predicted"/>
<evidence type="ECO:0000259" key="4">
    <source>
        <dbReference type="PROSITE" id="PS51462"/>
    </source>
</evidence>
<keyword evidence="2" id="KW-0378">Hydrolase</keyword>
<dbReference type="PANTHER" id="PTHR43046:SF2">
    <property type="entry name" value="8-OXO-DGTP DIPHOSPHATASE-RELATED"/>
    <property type="match status" value="1"/>
</dbReference>
<dbReference type="Pfam" id="PF00293">
    <property type="entry name" value="NUDIX"/>
    <property type="match status" value="1"/>
</dbReference>
<evidence type="ECO:0000313" key="5">
    <source>
        <dbReference type="EMBL" id="CAA9350543.1"/>
    </source>
</evidence>
<reference evidence="5" key="1">
    <citation type="submission" date="2020-02" db="EMBL/GenBank/DDBJ databases">
        <authorList>
            <person name="Meier V. D."/>
        </authorList>
    </citation>
    <scope>NUCLEOTIDE SEQUENCE</scope>
    <source>
        <strain evidence="5">AVDCRST_MAG16</strain>
    </source>
</reference>
<gene>
    <name evidence="5" type="ORF">AVDCRST_MAG16-2343</name>
</gene>
<dbReference type="EMBL" id="CADCUE010000217">
    <property type="protein sequence ID" value="CAA9350543.1"/>
    <property type="molecule type" value="Genomic_DNA"/>
</dbReference>
<evidence type="ECO:0000256" key="3">
    <source>
        <dbReference type="SAM" id="Phobius"/>
    </source>
</evidence>
<dbReference type="Gene3D" id="3.90.79.10">
    <property type="entry name" value="Nucleoside Triphosphate Pyrophosphohydrolase"/>
    <property type="match status" value="1"/>
</dbReference>
<dbReference type="InterPro" id="IPR000086">
    <property type="entry name" value="NUDIX_hydrolase_dom"/>
</dbReference>
<keyword evidence="3" id="KW-1133">Transmembrane helix</keyword>
<keyword evidence="3" id="KW-0812">Transmembrane</keyword>
<dbReference type="PANTHER" id="PTHR43046">
    <property type="entry name" value="GDP-MANNOSE MANNOSYL HYDROLASE"/>
    <property type="match status" value="1"/>
</dbReference>
<accession>A0A6J4M7Q7</accession>
<dbReference type="PROSITE" id="PS51462">
    <property type="entry name" value="NUDIX"/>
    <property type="match status" value="1"/>
</dbReference>
<dbReference type="GO" id="GO:0016787">
    <property type="term" value="F:hydrolase activity"/>
    <property type="evidence" value="ECO:0007669"/>
    <property type="project" value="UniProtKB-KW"/>
</dbReference>
<keyword evidence="3" id="KW-0472">Membrane</keyword>
<dbReference type="AlphaFoldDB" id="A0A6J4M7Q7"/>
<dbReference type="SUPFAM" id="SSF55811">
    <property type="entry name" value="Nudix"/>
    <property type="match status" value="1"/>
</dbReference>
<evidence type="ECO:0000256" key="1">
    <source>
        <dbReference type="ARBA" id="ARBA00001946"/>
    </source>
</evidence>
<feature type="domain" description="Nudix hydrolase" evidence="4">
    <location>
        <begin position="18"/>
        <end position="147"/>
    </location>
</feature>